<feature type="compositionally biased region" description="Basic and acidic residues" evidence="1">
    <location>
        <begin position="13"/>
        <end position="23"/>
    </location>
</feature>
<reference evidence="2" key="1">
    <citation type="submission" date="2018-01" db="EMBL/GenBank/DDBJ databases">
        <authorList>
            <person name="Regsiter A."/>
            <person name="William W."/>
        </authorList>
    </citation>
    <scope>NUCLEOTIDE SEQUENCE</scope>
    <source>
        <strain evidence="2">TRIP AH-1</strain>
    </source>
</reference>
<gene>
    <name evidence="2" type="ORF">PITCH_A760071</name>
</gene>
<dbReference type="AlphaFoldDB" id="A0A445N2E8"/>
<sequence length="71" mass="8087">MNKAGYTGPQGGDMKRHEHDRQHPRPSARAFLTNLEVTMPLRKKIWLIFRNNMKKIITLSDCCGHPGEPGC</sequence>
<evidence type="ECO:0000313" key="2">
    <source>
        <dbReference type="EMBL" id="SPD75861.1"/>
    </source>
</evidence>
<dbReference type="EMBL" id="OJIN01000221">
    <property type="protein sequence ID" value="SPD75861.1"/>
    <property type="molecule type" value="Genomic_DNA"/>
</dbReference>
<evidence type="ECO:0000256" key="1">
    <source>
        <dbReference type="SAM" id="MobiDB-lite"/>
    </source>
</evidence>
<proteinExistence type="predicted"/>
<accession>A0A445N2E8</accession>
<organism evidence="2">
    <name type="scientific">uncultured Desulfobacterium sp</name>
    <dbReference type="NCBI Taxonomy" id="201089"/>
    <lineage>
        <taxon>Bacteria</taxon>
        <taxon>Pseudomonadati</taxon>
        <taxon>Thermodesulfobacteriota</taxon>
        <taxon>Desulfobacteria</taxon>
        <taxon>Desulfobacterales</taxon>
        <taxon>Desulfobacteriaceae</taxon>
        <taxon>Desulfobacterium</taxon>
        <taxon>environmental samples</taxon>
    </lineage>
</organism>
<name>A0A445N2E8_9BACT</name>
<protein>
    <submittedName>
        <fullName evidence="2">Uncharacterized protein</fullName>
    </submittedName>
</protein>
<feature type="region of interest" description="Disordered" evidence="1">
    <location>
        <begin position="1"/>
        <end position="28"/>
    </location>
</feature>